<dbReference type="CDD" id="cd04278">
    <property type="entry name" value="ZnMc_MMP"/>
    <property type="match status" value="1"/>
</dbReference>
<comment type="caution">
    <text evidence="13">The sequence shown here is derived from an EMBL/GenBank/DDBJ whole genome shotgun (WGS) entry which is preliminary data.</text>
</comment>
<sequence length="486" mass="56029">MQAYLRMYGYLTDAMPDSNREPSRDDMTRAIKYFQRFTGLDITGELDTPTLAMMERPRCGCPDILMNKTNQPLPFRLGGKWSKTFLTWTVTPGGFSRKLSQSAQLRAIRDALKVWSDVTPLRFSEITGNQRADINIFFASGEHGRVLAHAFFPESGQVHFDEDELWVIRSNSGTDLFTVAAHEFGHALGLSHSEISGALMAPYYAGYDPNFQLHQDDVRGIQQLYGPRNVPQTRPTRPKTTLRPTRPRVRTTTPVPPRDFDISCGARLKGMVRDFTGDIWAFWRQFVIRMDDQNGVGSNRRQPISDVFPYFPRGRTPDAVFNITQSWKSVSYKIFYLIMIQLIVIKVCLSFSARRIYQYKYDNGNYILERPDGRMTSQWLGNYWDVPERPRAAFAVTGNEIYMFGSSQVWRYNAYTNQIIPGSHEYISTRFPGIPYSIDGAMMWDDRTVYFITGSYYYTYDLQQERVTRGPRQVGADFFKGPCSRQ</sequence>
<feature type="compositionally biased region" description="Low complexity" evidence="11">
    <location>
        <begin position="230"/>
        <end position="244"/>
    </location>
</feature>
<dbReference type="InterPro" id="IPR002477">
    <property type="entry name" value="Peptidoglycan-bd-like"/>
</dbReference>
<dbReference type="SMART" id="SM00120">
    <property type="entry name" value="HX"/>
    <property type="match status" value="3"/>
</dbReference>
<evidence type="ECO:0000313" key="14">
    <source>
        <dbReference type="Proteomes" id="UP001217089"/>
    </source>
</evidence>
<dbReference type="Gene3D" id="2.110.10.10">
    <property type="entry name" value="Hemopexin-like domain"/>
    <property type="match status" value="1"/>
</dbReference>
<keyword evidence="3" id="KW-0645">Protease</keyword>
<comment type="cofactor">
    <cofactor evidence="1">
        <name>Zn(2+)</name>
        <dbReference type="ChEBI" id="CHEBI:29105"/>
    </cofactor>
</comment>
<dbReference type="Gene3D" id="3.40.390.10">
    <property type="entry name" value="Collagenase (Catalytic Domain)"/>
    <property type="match status" value="1"/>
</dbReference>
<feature type="repeat" description="Hemopexin" evidence="10">
    <location>
        <begin position="435"/>
        <end position="482"/>
    </location>
</feature>
<keyword evidence="6" id="KW-0378">Hydrolase</keyword>
<dbReference type="InterPro" id="IPR018487">
    <property type="entry name" value="Hemopexin-like_repeat"/>
</dbReference>
<dbReference type="PROSITE" id="PS51642">
    <property type="entry name" value="HEMOPEXIN_2"/>
    <property type="match status" value="2"/>
</dbReference>
<evidence type="ECO:0000256" key="4">
    <source>
        <dbReference type="ARBA" id="ARBA00022723"/>
    </source>
</evidence>
<protein>
    <recommendedName>
        <fullName evidence="12">Peptidase metallopeptidase domain-containing protein</fullName>
    </recommendedName>
</protein>
<dbReference type="PANTHER" id="PTHR10201:SF291">
    <property type="entry name" value="MATRIX METALLOPROTEINASE 1, ISOFORM C-RELATED"/>
    <property type="match status" value="1"/>
</dbReference>
<keyword evidence="9" id="KW-0865">Zymogen</keyword>
<organism evidence="13 14">
    <name type="scientific">Tegillarca granosa</name>
    <name type="common">Malaysian cockle</name>
    <name type="synonym">Anadara granosa</name>
    <dbReference type="NCBI Taxonomy" id="220873"/>
    <lineage>
        <taxon>Eukaryota</taxon>
        <taxon>Metazoa</taxon>
        <taxon>Spiralia</taxon>
        <taxon>Lophotrochozoa</taxon>
        <taxon>Mollusca</taxon>
        <taxon>Bivalvia</taxon>
        <taxon>Autobranchia</taxon>
        <taxon>Pteriomorphia</taxon>
        <taxon>Arcoida</taxon>
        <taxon>Arcoidea</taxon>
        <taxon>Arcidae</taxon>
        <taxon>Tegillarca</taxon>
    </lineage>
</organism>
<accession>A0ABQ9F217</accession>
<evidence type="ECO:0000256" key="11">
    <source>
        <dbReference type="SAM" id="MobiDB-lite"/>
    </source>
</evidence>
<dbReference type="Proteomes" id="UP001217089">
    <property type="component" value="Unassembled WGS sequence"/>
</dbReference>
<evidence type="ECO:0000256" key="9">
    <source>
        <dbReference type="ARBA" id="ARBA00023145"/>
    </source>
</evidence>
<feature type="repeat" description="Hemopexin" evidence="10">
    <location>
        <begin position="387"/>
        <end position="434"/>
    </location>
</feature>
<dbReference type="SUPFAM" id="SSF50923">
    <property type="entry name" value="Hemopexin-like domain"/>
    <property type="match status" value="1"/>
</dbReference>
<dbReference type="PANTHER" id="PTHR10201">
    <property type="entry name" value="MATRIX METALLOPROTEINASE"/>
    <property type="match status" value="1"/>
</dbReference>
<evidence type="ECO:0000256" key="3">
    <source>
        <dbReference type="ARBA" id="ARBA00022670"/>
    </source>
</evidence>
<evidence type="ECO:0000313" key="13">
    <source>
        <dbReference type="EMBL" id="KAJ8310210.1"/>
    </source>
</evidence>
<dbReference type="SMART" id="SM00235">
    <property type="entry name" value="ZnMc"/>
    <property type="match status" value="1"/>
</dbReference>
<evidence type="ECO:0000256" key="10">
    <source>
        <dbReference type="PROSITE-ProRule" id="PRU01011"/>
    </source>
</evidence>
<dbReference type="InterPro" id="IPR021190">
    <property type="entry name" value="Pept_M10A"/>
</dbReference>
<evidence type="ECO:0000256" key="1">
    <source>
        <dbReference type="ARBA" id="ARBA00001947"/>
    </source>
</evidence>
<evidence type="ECO:0000256" key="7">
    <source>
        <dbReference type="ARBA" id="ARBA00022833"/>
    </source>
</evidence>
<keyword evidence="4" id="KW-0479">Metal-binding</keyword>
<dbReference type="PIRSF" id="PIRSF001191">
    <property type="entry name" value="Peptidase_M10A_matrix"/>
    <property type="match status" value="1"/>
</dbReference>
<dbReference type="SUPFAM" id="SSF55486">
    <property type="entry name" value="Metalloproteases ('zincins'), catalytic domain"/>
    <property type="match status" value="1"/>
</dbReference>
<evidence type="ECO:0000256" key="8">
    <source>
        <dbReference type="ARBA" id="ARBA00023049"/>
    </source>
</evidence>
<dbReference type="InterPro" id="IPR001818">
    <property type="entry name" value="Pept_M10_metallopeptidase"/>
</dbReference>
<keyword evidence="5" id="KW-0732">Signal</keyword>
<dbReference type="Pfam" id="PF01471">
    <property type="entry name" value="PG_binding_1"/>
    <property type="match status" value="1"/>
</dbReference>
<dbReference type="InterPro" id="IPR021158">
    <property type="entry name" value="Pept_M10A_Zn_BS"/>
</dbReference>
<dbReference type="PROSITE" id="PS00546">
    <property type="entry name" value="CYSTEINE_SWITCH"/>
    <property type="match status" value="1"/>
</dbReference>
<dbReference type="InterPro" id="IPR006026">
    <property type="entry name" value="Peptidase_Metallo"/>
</dbReference>
<evidence type="ECO:0000256" key="5">
    <source>
        <dbReference type="ARBA" id="ARBA00022729"/>
    </source>
</evidence>
<proteinExistence type="inferred from homology"/>
<evidence type="ECO:0000256" key="2">
    <source>
        <dbReference type="ARBA" id="ARBA00010370"/>
    </source>
</evidence>
<evidence type="ECO:0000259" key="12">
    <source>
        <dbReference type="SMART" id="SM00235"/>
    </source>
</evidence>
<dbReference type="PRINTS" id="PR00138">
    <property type="entry name" value="MATRIXIN"/>
</dbReference>
<comment type="similarity">
    <text evidence="2">Belongs to the peptidase M10A family.</text>
</comment>
<gene>
    <name evidence="13" type="ORF">KUTeg_012075</name>
</gene>
<dbReference type="InterPro" id="IPR036375">
    <property type="entry name" value="Hemopexin-like_dom_sf"/>
</dbReference>
<reference evidence="13 14" key="1">
    <citation type="submission" date="2022-12" db="EMBL/GenBank/DDBJ databases">
        <title>Chromosome-level genome of Tegillarca granosa.</title>
        <authorList>
            <person name="Kim J."/>
        </authorList>
    </citation>
    <scope>NUCLEOTIDE SEQUENCE [LARGE SCALE GENOMIC DNA]</scope>
    <source>
        <strain evidence="13">Teg-2019</strain>
        <tissue evidence="13">Adductor muscle</tissue>
    </source>
</reference>
<keyword evidence="8" id="KW-0482">Metalloprotease</keyword>
<evidence type="ECO:0000256" key="6">
    <source>
        <dbReference type="ARBA" id="ARBA00022801"/>
    </source>
</evidence>
<dbReference type="Pfam" id="PF00413">
    <property type="entry name" value="Peptidase_M10"/>
    <property type="match status" value="1"/>
</dbReference>
<dbReference type="InterPro" id="IPR024079">
    <property type="entry name" value="MetalloPept_cat_dom_sf"/>
</dbReference>
<dbReference type="InterPro" id="IPR033739">
    <property type="entry name" value="M10A_MMP"/>
</dbReference>
<keyword evidence="7" id="KW-0862">Zinc</keyword>
<name>A0ABQ9F217_TEGGR</name>
<feature type="region of interest" description="Disordered" evidence="11">
    <location>
        <begin position="226"/>
        <end position="256"/>
    </location>
</feature>
<keyword evidence="14" id="KW-1185">Reference proteome</keyword>
<dbReference type="EMBL" id="JARBDR010000640">
    <property type="protein sequence ID" value="KAJ8310210.1"/>
    <property type="molecule type" value="Genomic_DNA"/>
</dbReference>
<feature type="domain" description="Peptidase metallopeptidase" evidence="12">
    <location>
        <begin position="77"/>
        <end position="227"/>
    </location>
</feature>